<evidence type="ECO:0000256" key="1">
    <source>
        <dbReference type="RuleBase" id="RU367033"/>
    </source>
</evidence>
<feature type="compositionally biased region" description="Pro residues" evidence="2">
    <location>
        <begin position="464"/>
        <end position="510"/>
    </location>
</feature>
<dbReference type="Proteomes" id="UP000838412">
    <property type="component" value="Chromosome 9"/>
</dbReference>
<protein>
    <recommendedName>
        <fullName evidence="1">Netrin receptor UNC5</fullName>
    </recommendedName>
</protein>
<dbReference type="OrthoDB" id="49113at2759"/>
<dbReference type="PROSITE" id="PS51145">
    <property type="entry name" value="ZU5"/>
    <property type="match status" value="1"/>
</dbReference>
<evidence type="ECO:0000256" key="2">
    <source>
        <dbReference type="SAM" id="MobiDB-lite"/>
    </source>
</evidence>
<feature type="region of interest" description="Disordered" evidence="2">
    <location>
        <begin position="428"/>
        <end position="514"/>
    </location>
</feature>
<evidence type="ECO:0000259" key="3">
    <source>
        <dbReference type="PROSITE" id="PS51145"/>
    </source>
</evidence>
<reference evidence="4" key="1">
    <citation type="submission" date="2022-01" db="EMBL/GenBank/DDBJ databases">
        <authorList>
            <person name="Braso-Vives M."/>
        </authorList>
    </citation>
    <scope>NUCLEOTIDE SEQUENCE</scope>
</reference>
<dbReference type="GO" id="GO:0005886">
    <property type="term" value="C:plasma membrane"/>
    <property type="evidence" value="ECO:0007669"/>
    <property type="project" value="UniProtKB-SubCell"/>
</dbReference>
<comment type="similarity">
    <text evidence="1">Belongs to the unc-5 family.</text>
</comment>
<feature type="compositionally biased region" description="Pro residues" evidence="2">
    <location>
        <begin position="444"/>
        <end position="457"/>
    </location>
</feature>
<feature type="domain" description="ZU5" evidence="3">
    <location>
        <begin position="5"/>
        <end position="143"/>
    </location>
</feature>
<dbReference type="GO" id="GO:0005042">
    <property type="term" value="F:netrin receptor activity"/>
    <property type="evidence" value="ECO:0007669"/>
    <property type="project" value="UniProtKB-UniRule"/>
</dbReference>
<gene>
    <name evidence="4" type="primary">NEURL4</name>
    <name evidence="4" type="ORF">BLAG_LOCUS25609</name>
</gene>
<sequence length="743" mass="83628">MHRFFFNSHNILAATDDMQYVDLPAGGRLSVPPGATDEDISVITAVLNPHEYDQTLRLQEHELLVSDIIEMRPAGMEFSKPVKLKIPHSLPKFYCEKEFIVKTTENLGRSWTTLDTVSQQEQGQWFVTVEVNHFSEFVVVARPREHCQRVERGKPSTIKSSKQTDVEMSFPRGCVPYDRDVSFQVLPVNADTLTCAAMGEDEVSGIDSISHIVQFCGGSNQLLANPVTIVLPLSPGDRDSRVRVLSRDWRGHWEDVTSSVDDIVLQGSKVAFKTDQLKAGFTVLRCDNLEDPTRMVNMVMKNIRAREVRILIFKKWREPRENGVMSARIECVLSQRVEDRIVYAEQVEGFERQVGTPTPPIVMMEGEEICVIFEGSILPVWNNCGVNYTFYCERPRVLKFDAKLVNKGKGATSRVELYPGLLENLYPSARRRKVRGPTIQKKPTTPPPKKQTPPPPPKLEKPKLPPPQKVQPPPPPPQKFEPPPPPPQKVQPPPPPPQKFEPPPPPPRPKPLMTAEITPPTAIICDYWLACQRFKNTFEIGDHYLSPTRDKCFCPTCHGGRGDQGSCSRGNPQKTYARPVGWSRFGLSVNPAFTDEQLRVFTDWHRAYHGTSPSAVKQILQSSSQLLMPGDVTLGGHKLGPGKGKGFDSVQVFVSPSIKYSGQNLYAEPIRFQDKHAGKTYTARVAFQVCVRPGSYQVMQETMGFSRRGETVDPLFSNSELEWYTKERGVHALYGLLVRLEPE</sequence>
<dbReference type="Pfam" id="PF00791">
    <property type="entry name" value="ZU5"/>
    <property type="match status" value="1"/>
</dbReference>
<keyword evidence="1" id="KW-0675">Receptor</keyword>
<dbReference type="Gene3D" id="2.60.220.30">
    <property type="match status" value="2"/>
</dbReference>
<name>A0A8K0AIG5_BRALA</name>
<dbReference type="PANTHER" id="PTHR12582">
    <property type="entry name" value="NETRIN RECEPTOR UNC5"/>
    <property type="match status" value="1"/>
</dbReference>
<organism evidence="4 5">
    <name type="scientific">Branchiostoma lanceolatum</name>
    <name type="common">Common lancelet</name>
    <name type="synonym">Amphioxus lanceolatum</name>
    <dbReference type="NCBI Taxonomy" id="7740"/>
    <lineage>
        <taxon>Eukaryota</taxon>
        <taxon>Metazoa</taxon>
        <taxon>Chordata</taxon>
        <taxon>Cephalochordata</taxon>
        <taxon>Leptocardii</taxon>
        <taxon>Amphioxiformes</taxon>
        <taxon>Branchiostomatidae</taxon>
        <taxon>Branchiostoma</taxon>
    </lineage>
</organism>
<keyword evidence="5" id="KW-1185">Reference proteome</keyword>
<accession>A0A8K0AIG5</accession>
<dbReference type="InterPro" id="IPR000906">
    <property type="entry name" value="ZU5_dom"/>
</dbReference>
<dbReference type="InterPro" id="IPR037936">
    <property type="entry name" value="UNC5A-D"/>
</dbReference>
<dbReference type="AlphaFoldDB" id="A0A8K0AIG5"/>
<proteinExistence type="inferred from homology"/>
<evidence type="ECO:0000313" key="4">
    <source>
        <dbReference type="EMBL" id="CAH1274667.1"/>
    </source>
</evidence>
<evidence type="ECO:0000313" key="5">
    <source>
        <dbReference type="Proteomes" id="UP000838412"/>
    </source>
</evidence>
<dbReference type="EMBL" id="OV696694">
    <property type="protein sequence ID" value="CAH1274667.1"/>
    <property type="molecule type" value="Genomic_DNA"/>
</dbReference>
<comment type="subcellular location">
    <subcellularLocation>
        <location evidence="1">Cell membrane</location>
        <topology evidence="1">Single-pass type I membrane protein</topology>
    </subcellularLocation>
</comment>
<dbReference type="PANTHER" id="PTHR12582:SF47">
    <property type="entry name" value="NETRIN RECEPTOR UNC-5"/>
    <property type="match status" value="1"/>
</dbReference>
<keyword evidence="1" id="KW-0217">Developmental protein</keyword>
<comment type="function">
    <text evidence="1">Receptor for netrin required for axon guidance. Mediates axon repulsion of neuronal growth cones in the developing nervous system upon ligand binding.</text>
</comment>
<dbReference type="SMART" id="SM00218">
    <property type="entry name" value="ZU5"/>
    <property type="match status" value="1"/>
</dbReference>
<keyword evidence="1" id="KW-0393">Immunoglobulin domain</keyword>